<dbReference type="EMBL" id="JAVRRA010000340">
    <property type="protein sequence ID" value="KAK5288546.1"/>
    <property type="molecule type" value="Genomic_DNA"/>
</dbReference>
<evidence type="ECO:0000313" key="3">
    <source>
        <dbReference type="Proteomes" id="UP001357485"/>
    </source>
</evidence>
<name>A0ABR0M8W3_9PEZI</name>
<feature type="region of interest" description="Disordered" evidence="1">
    <location>
        <begin position="34"/>
        <end position="67"/>
    </location>
</feature>
<evidence type="ECO:0000313" key="2">
    <source>
        <dbReference type="EMBL" id="KAK5288546.1"/>
    </source>
</evidence>
<reference evidence="2 3" key="1">
    <citation type="submission" date="2023-08" db="EMBL/GenBank/DDBJ databases">
        <title>Black Yeasts Isolated from many extreme environments.</title>
        <authorList>
            <person name="Coleine C."/>
            <person name="Stajich J.E."/>
            <person name="Selbmann L."/>
        </authorList>
    </citation>
    <scope>NUCLEOTIDE SEQUENCE [LARGE SCALE GENOMIC DNA]</scope>
    <source>
        <strain evidence="2 3">CCFEE 536</strain>
    </source>
</reference>
<protein>
    <submittedName>
        <fullName evidence="2">Uncharacterized protein</fullName>
    </submittedName>
</protein>
<keyword evidence="3" id="KW-1185">Reference proteome</keyword>
<dbReference type="Proteomes" id="UP001357485">
    <property type="component" value="Unassembled WGS sequence"/>
</dbReference>
<gene>
    <name evidence="2" type="ORF">LTR16_003337</name>
</gene>
<feature type="compositionally biased region" description="Basic and acidic residues" evidence="1">
    <location>
        <begin position="53"/>
        <end position="67"/>
    </location>
</feature>
<feature type="compositionally biased region" description="Gly residues" evidence="1">
    <location>
        <begin position="42"/>
        <end position="52"/>
    </location>
</feature>
<organism evidence="2 3">
    <name type="scientific">Cryomyces antarcticus</name>
    <dbReference type="NCBI Taxonomy" id="329879"/>
    <lineage>
        <taxon>Eukaryota</taxon>
        <taxon>Fungi</taxon>
        <taxon>Dikarya</taxon>
        <taxon>Ascomycota</taxon>
        <taxon>Pezizomycotina</taxon>
        <taxon>Dothideomycetes</taxon>
        <taxon>Dothideomycetes incertae sedis</taxon>
        <taxon>Cryomyces</taxon>
    </lineage>
</organism>
<sequence length="101" mass="10553">LDLTFPLPTHATARATLHIRPNADVAVAAEPFVPRRARDDGGGAGVGMGGAHGDGHKGDAGVVGDEAREAEAEARRLARALDVAADLNVWVEWVGRRHASE</sequence>
<feature type="non-terminal residue" evidence="2">
    <location>
        <position position="1"/>
    </location>
</feature>
<proteinExistence type="predicted"/>
<evidence type="ECO:0000256" key="1">
    <source>
        <dbReference type="SAM" id="MobiDB-lite"/>
    </source>
</evidence>
<comment type="caution">
    <text evidence="2">The sequence shown here is derived from an EMBL/GenBank/DDBJ whole genome shotgun (WGS) entry which is preliminary data.</text>
</comment>
<accession>A0ABR0M8W3</accession>